<feature type="compositionally biased region" description="Basic and acidic residues" evidence="4">
    <location>
        <begin position="102"/>
        <end position="118"/>
    </location>
</feature>
<feature type="compositionally biased region" description="Polar residues" evidence="4">
    <location>
        <begin position="640"/>
        <end position="677"/>
    </location>
</feature>
<feature type="region of interest" description="Disordered" evidence="4">
    <location>
        <begin position="571"/>
        <end position="757"/>
    </location>
</feature>
<name>A0ABR2X3E9_9FUNG</name>
<comment type="subcellular location">
    <subcellularLocation>
        <location evidence="1">Nucleus</location>
        <location evidence="1">Nucleolus</location>
    </subcellularLocation>
</comment>
<evidence type="ECO:0000256" key="3">
    <source>
        <dbReference type="ARBA" id="ARBA00023242"/>
    </source>
</evidence>
<evidence type="ECO:0008006" key="7">
    <source>
        <dbReference type="Google" id="ProtNLM"/>
    </source>
</evidence>
<feature type="region of interest" description="Disordered" evidence="4">
    <location>
        <begin position="461"/>
        <end position="556"/>
    </location>
</feature>
<feature type="compositionally biased region" description="Basic and acidic residues" evidence="4">
    <location>
        <begin position="571"/>
        <end position="585"/>
    </location>
</feature>
<dbReference type="Proteomes" id="UP001479436">
    <property type="component" value="Unassembled WGS sequence"/>
</dbReference>
<comment type="caution">
    <text evidence="5">The sequence shown here is derived from an EMBL/GenBank/DDBJ whole genome shotgun (WGS) entry which is preliminary data.</text>
</comment>
<dbReference type="PANTHER" id="PTHR14150">
    <property type="entry name" value="U3 SMALL NUCLEOLAR RNA-ASSOCIATED PROTEIN 14"/>
    <property type="match status" value="1"/>
</dbReference>
<keyword evidence="3" id="KW-0539">Nucleus</keyword>
<feature type="compositionally biased region" description="Gly residues" evidence="4">
    <location>
        <begin position="609"/>
        <end position="620"/>
    </location>
</feature>
<protein>
    <recommendedName>
        <fullName evidence="7">U3 small nucleolar RNA-associated protein 14</fullName>
    </recommendedName>
</protein>
<keyword evidence="6" id="KW-1185">Reference proteome</keyword>
<evidence type="ECO:0000256" key="2">
    <source>
        <dbReference type="ARBA" id="ARBA00022553"/>
    </source>
</evidence>
<feature type="compositionally biased region" description="Basic and acidic residues" evidence="4">
    <location>
        <begin position="593"/>
        <end position="603"/>
    </location>
</feature>
<dbReference type="InterPro" id="IPR006709">
    <property type="entry name" value="SSU_processome_Utp14"/>
</dbReference>
<dbReference type="Pfam" id="PF04615">
    <property type="entry name" value="Utp14"/>
    <property type="match status" value="1"/>
</dbReference>
<evidence type="ECO:0000256" key="1">
    <source>
        <dbReference type="ARBA" id="ARBA00004604"/>
    </source>
</evidence>
<feature type="compositionally biased region" description="Basic and acidic residues" evidence="4">
    <location>
        <begin position="500"/>
        <end position="510"/>
    </location>
</feature>
<proteinExistence type="predicted"/>
<gene>
    <name evidence="5" type="ORF">K7432_001115</name>
</gene>
<evidence type="ECO:0000313" key="6">
    <source>
        <dbReference type="Proteomes" id="UP001479436"/>
    </source>
</evidence>
<evidence type="ECO:0000313" key="5">
    <source>
        <dbReference type="EMBL" id="KAK9768313.1"/>
    </source>
</evidence>
<keyword evidence="2" id="KW-0597">Phosphoprotein</keyword>
<feature type="compositionally biased region" description="Acidic residues" evidence="4">
    <location>
        <begin position="793"/>
        <end position="806"/>
    </location>
</feature>
<feature type="compositionally biased region" description="Basic and acidic residues" evidence="4">
    <location>
        <begin position="708"/>
        <end position="718"/>
    </location>
</feature>
<accession>A0ABR2X3E9</accession>
<evidence type="ECO:0000256" key="4">
    <source>
        <dbReference type="SAM" id="MobiDB-lite"/>
    </source>
</evidence>
<feature type="region of interest" description="Disordered" evidence="4">
    <location>
        <begin position="1"/>
        <end position="39"/>
    </location>
</feature>
<feature type="compositionally biased region" description="Acidic residues" evidence="4">
    <location>
        <begin position="132"/>
        <end position="150"/>
    </location>
</feature>
<feature type="compositionally biased region" description="Acidic residues" evidence="4">
    <location>
        <begin position="61"/>
        <end position="90"/>
    </location>
</feature>
<reference evidence="5 6" key="1">
    <citation type="submission" date="2023-04" db="EMBL/GenBank/DDBJ databases">
        <title>Genome of Basidiobolus ranarum AG-B5.</title>
        <authorList>
            <person name="Stajich J.E."/>
            <person name="Carter-House D."/>
            <person name="Gryganskyi A."/>
        </authorList>
    </citation>
    <scope>NUCLEOTIDE SEQUENCE [LARGE SCALE GENOMIC DNA]</scope>
    <source>
        <strain evidence="5 6">AG-B5</strain>
    </source>
</reference>
<dbReference type="EMBL" id="JASJQH010000023">
    <property type="protein sequence ID" value="KAK9768313.1"/>
    <property type="molecule type" value="Genomic_DNA"/>
</dbReference>
<feature type="compositionally biased region" description="Basic and acidic residues" evidence="4">
    <location>
        <begin position="531"/>
        <end position="553"/>
    </location>
</feature>
<dbReference type="PANTHER" id="PTHR14150:SF12">
    <property type="entry name" value="U3 SMALL NUCLEOLAR RNA-ASSOCIATED PROTEIN 14 HOMOLOG A"/>
    <property type="match status" value="1"/>
</dbReference>
<feature type="region of interest" description="Disordered" evidence="4">
    <location>
        <begin position="793"/>
        <end position="820"/>
    </location>
</feature>
<feature type="region of interest" description="Disordered" evidence="4">
    <location>
        <begin position="55"/>
        <end position="207"/>
    </location>
</feature>
<sequence>MAPNKRQGRSSQQSRSNTPKGNKRNGGKSGAWVTKTTPKAADVFEADDDMDIAKGKHLDDVENFEYEVGDIDEEDDEELDSDEAFDESDDEKFSHFKFAGTKTDKKSKPSAKKVKEADSSDEEGSQELQNLNEEEEEEEDEEDEEDDENFMDISEMLGSEPSEEKVKPKMKVSFEDDEDVSDDESVFDEDEISMSEESENEDKDSKLETLDSFISSLGKKKTRKIAKEKTEAYAESEFNLPARTSAVSASRKKIDINDMLGAVEDKSGFSSLKKKIQSLESGGNKGDYKDPLAAPLPKRVQDKFTREVAYEESKKKISEWVPIVKKNREADHLAFPMSVHAPDNITNASLANKFEATNELEKQVQTVLEESGIKESNLKEYEELELNKLSVEEVQTRRRELRLMRELMFREEVKAKRVSKIKSKAFRKLKKKEKEREIKLLRDVDPEMDDDERHKAEVARAQERMTLKHKNTGKWAKQMLKHGNDDESRQAIIDQLQKGDALRRKIHDMGSDEDSDDSYHTDLSDGEDDPTEVKKRAFDEIEKLDASDDDQKPKKGVFAMKFMQQAIDRQKEQNRALIESFKDDLEYMSEDESSSKKPEEKEISTMVGGNPGRLVFGGGAKPIESSSEKSAKKPKLSMDQGGQISKVSMSAGHNTRLSGPVSLGSTTASNKSQTAPQPQGPVDDESNPWLQHDSKVSTQSKKVNKAVGKGENKSEKLVSKLKKKSKDQEDDSVDLDLNNVLTLRNADADQSDDSADLDDESIKLTHVKNPNAFTQRDLVQRAFANDNVVEEFEEEKTREIEEDAPKDEDVTLPGWGHWVGDGVKSKQPRFIKKANPLDGVDAKKRKDFKLKNVIINEKKIKKNAKYTVTQVPFPYQTREQYEKSMRAPIGKEWNATSSFQKMILPRVTTKAGTIIDPLKSGKK</sequence>
<feature type="compositionally biased region" description="Acidic residues" evidence="4">
    <location>
        <begin position="175"/>
        <end position="202"/>
    </location>
</feature>
<organism evidence="5 6">
    <name type="scientific">Basidiobolus ranarum</name>
    <dbReference type="NCBI Taxonomy" id="34480"/>
    <lineage>
        <taxon>Eukaryota</taxon>
        <taxon>Fungi</taxon>
        <taxon>Fungi incertae sedis</taxon>
        <taxon>Zoopagomycota</taxon>
        <taxon>Entomophthoromycotina</taxon>
        <taxon>Basidiobolomycetes</taxon>
        <taxon>Basidiobolales</taxon>
        <taxon>Basidiobolaceae</taxon>
        <taxon>Basidiobolus</taxon>
    </lineage>
</organism>